<dbReference type="PANTHER" id="PTHR44154">
    <property type="entry name" value="QUINONE OXIDOREDUCTASE"/>
    <property type="match status" value="1"/>
</dbReference>
<accession>A0A4U0VD19</accession>
<keyword evidence="1" id="KW-0521">NADP</keyword>
<dbReference type="Gene3D" id="3.90.180.10">
    <property type="entry name" value="Medium-chain alcohol dehydrogenases, catalytic domain"/>
    <property type="match status" value="1"/>
</dbReference>
<dbReference type="OrthoDB" id="3509362at2759"/>
<reference evidence="2 3" key="1">
    <citation type="submission" date="2017-03" db="EMBL/GenBank/DDBJ databases">
        <title>Genomes of endolithic fungi from Antarctica.</title>
        <authorList>
            <person name="Coleine C."/>
            <person name="Masonjones S."/>
            <person name="Stajich J.E."/>
        </authorList>
    </citation>
    <scope>NUCLEOTIDE SEQUENCE [LARGE SCALE GENOMIC DNA]</scope>
    <source>
        <strain evidence="2 3">CCFEE 5311</strain>
    </source>
</reference>
<dbReference type="EMBL" id="NAJP01000007">
    <property type="protein sequence ID" value="TKA46878.1"/>
    <property type="molecule type" value="Genomic_DNA"/>
</dbReference>
<dbReference type="AlphaFoldDB" id="A0A4U0VD19"/>
<dbReference type="Gene3D" id="3.40.50.720">
    <property type="entry name" value="NAD(P)-binding Rossmann-like Domain"/>
    <property type="match status" value="1"/>
</dbReference>
<dbReference type="PANTHER" id="PTHR44154:SF1">
    <property type="entry name" value="QUINONE OXIDOREDUCTASE"/>
    <property type="match status" value="1"/>
</dbReference>
<organism evidence="2 3">
    <name type="scientific">Friedmanniomyces endolithicus</name>
    <dbReference type="NCBI Taxonomy" id="329885"/>
    <lineage>
        <taxon>Eukaryota</taxon>
        <taxon>Fungi</taxon>
        <taxon>Dikarya</taxon>
        <taxon>Ascomycota</taxon>
        <taxon>Pezizomycotina</taxon>
        <taxon>Dothideomycetes</taxon>
        <taxon>Dothideomycetidae</taxon>
        <taxon>Mycosphaerellales</taxon>
        <taxon>Teratosphaeriaceae</taxon>
        <taxon>Friedmanniomyces</taxon>
    </lineage>
</organism>
<protein>
    <submittedName>
        <fullName evidence="2">Uncharacterized protein</fullName>
    </submittedName>
</protein>
<evidence type="ECO:0000313" key="3">
    <source>
        <dbReference type="Proteomes" id="UP000310066"/>
    </source>
</evidence>
<gene>
    <name evidence="2" type="ORF">B0A54_03834</name>
</gene>
<dbReference type="InterPro" id="IPR051603">
    <property type="entry name" value="Zinc-ADH_QOR/CCCR"/>
</dbReference>
<evidence type="ECO:0000256" key="1">
    <source>
        <dbReference type="ARBA" id="ARBA00022857"/>
    </source>
</evidence>
<proteinExistence type="predicted"/>
<sequence length="133" mass="14378">MAMRITASAHLPFLKSWGLTELGGSVEAARTDVQGFKKWAEVYCSGSPIRHGSNAEYQLTDSRSVAHRPKSLTMVEAAAMQLTWNRALVERMEFKQGEDAGILIVNESGGIDSAASQIARTILQLPAVVTTTS</sequence>
<name>A0A4U0VD19_9PEZI</name>
<dbReference type="InterPro" id="IPR011032">
    <property type="entry name" value="GroES-like_sf"/>
</dbReference>
<dbReference type="Proteomes" id="UP000310066">
    <property type="component" value="Unassembled WGS sequence"/>
</dbReference>
<dbReference type="STRING" id="329885.A0A4U0VD19"/>
<evidence type="ECO:0000313" key="2">
    <source>
        <dbReference type="EMBL" id="TKA46878.1"/>
    </source>
</evidence>
<comment type="caution">
    <text evidence="2">The sequence shown here is derived from an EMBL/GenBank/DDBJ whole genome shotgun (WGS) entry which is preliminary data.</text>
</comment>
<dbReference type="SUPFAM" id="SSF50129">
    <property type="entry name" value="GroES-like"/>
    <property type="match status" value="1"/>
</dbReference>